<keyword evidence="6 7" id="KW-0472">Membrane</keyword>
<feature type="transmembrane region" description="Helical" evidence="7">
    <location>
        <begin position="37"/>
        <end position="57"/>
    </location>
</feature>
<dbReference type="PANTHER" id="PTHR30193">
    <property type="entry name" value="ABC TRANSPORTER PERMEASE PROTEIN"/>
    <property type="match status" value="1"/>
</dbReference>
<feature type="transmembrane region" description="Helical" evidence="7">
    <location>
        <begin position="284"/>
        <end position="307"/>
    </location>
</feature>
<comment type="similarity">
    <text evidence="7">Belongs to the binding-protein-dependent transport system permease family.</text>
</comment>
<dbReference type="InterPro" id="IPR000515">
    <property type="entry name" value="MetI-like"/>
</dbReference>
<protein>
    <recommendedName>
        <fullName evidence="9">ABC transmembrane type-1 domain-containing protein</fullName>
    </recommendedName>
</protein>
<organism evidence="10 11">
    <name type="scientific">Georgenia halophila</name>
    <dbReference type="NCBI Taxonomy" id="620889"/>
    <lineage>
        <taxon>Bacteria</taxon>
        <taxon>Bacillati</taxon>
        <taxon>Actinomycetota</taxon>
        <taxon>Actinomycetes</taxon>
        <taxon>Micrococcales</taxon>
        <taxon>Bogoriellaceae</taxon>
        <taxon>Georgenia</taxon>
    </lineage>
</organism>
<keyword evidence="11" id="KW-1185">Reference proteome</keyword>
<gene>
    <name evidence="10" type="ORF">GCM10023169_36430</name>
</gene>
<dbReference type="CDD" id="cd06261">
    <property type="entry name" value="TM_PBP2"/>
    <property type="match status" value="1"/>
</dbReference>
<feature type="transmembrane region" description="Helical" evidence="7">
    <location>
        <begin position="235"/>
        <end position="253"/>
    </location>
</feature>
<name>A0ABP8LML9_9MICO</name>
<evidence type="ECO:0000256" key="6">
    <source>
        <dbReference type="ARBA" id="ARBA00023136"/>
    </source>
</evidence>
<evidence type="ECO:0000256" key="2">
    <source>
        <dbReference type="ARBA" id="ARBA00022448"/>
    </source>
</evidence>
<dbReference type="SUPFAM" id="SSF161098">
    <property type="entry name" value="MetI-like"/>
    <property type="match status" value="1"/>
</dbReference>
<evidence type="ECO:0000256" key="1">
    <source>
        <dbReference type="ARBA" id="ARBA00004651"/>
    </source>
</evidence>
<keyword evidence="2 7" id="KW-0813">Transport</keyword>
<dbReference type="RefSeq" id="WP_345218144.1">
    <property type="nucleotide sequence ID" value="NZ_BAABGN010000013.1"/>
</dbReference>
<accession>A0ABP8LML9</accession>
<dbReference type="Gene3D" id="1.10.3720.10">
    <property type="entry name" value="MetI-like"/>
    <property type="match status" value="1"/>
</dbReference>
<dbReference type="Pfam" id="PF00528">
    <property type="entry name" value="BPD_transp_1"/>
    <property type="match status" value="1"/>
</dbReference>
<keyword evidence="5 7" id="KW-1133">Transmembrane helix</keyword>
<feature type="region of interest" description="Disordered" evidence="8">
    <location>
        <begin position="1"/>
        <end position="33"/>
    </location>
</feature>
<reference evidence="11" key="1">
    <citation type="journal article" date="2019" name="Int. J. Syst. Evol. Microbiol.">
        <title>The Global Catalogue of Microorganisms (GCM) 10K type strain sequencing project: providing services to taxonomists for standard genome sequencing and annotation.</title>
        <authorList>
            <consortium name="The Broad Institute Genomics Platform"/>
            <consortium name="The Broad Institute Genome Sequencing Center for Infectious Disease"/>
            <person name="Wu L."/>
            <person name="Ma J."/>
        </authorList>
    </citation>
    <scope>NUCLEOTIDE SEQUENCE [LARGE SCALE GENOMIC DNA]</scope>
    <source>
        <strain evidence="11">JCM 17810</strain>
    </source>
</reference>
<dbReference type="PROSITE" id="PS50928">
    <property type="entry name" value="ABC_TM1"/>
    <property type="match status" value="1"/>
</dbReference>
<evidence type="ECO:0000256" key="8">
    <source>
        <dbReference type="SAM" id="MobiDB-lite"/>
    </source>
</evidence>
<feature type="transmembrane region" description="Helical" evidence="7">
    <location>
        <begin position="96"/>
        <end position="118"/>
    </location>
</feature>
<feature type="transmembrane region" description="Helical" evidence="7">
    <location>
        <begin position="175"/>
        <end position="198"/>
    </location>
</feature>
<dbReference type="PANTHER" id="PTHR30193:SF37">
    <property type="entry name" value="INNER MEMBRANE ABC TRANSPORTER PERMEASE PROTEIN YCJO"/>
    <property type="match status" value="1"/>
</dbReference>
<comment type="caution">
    <text evidence="10">The sequence shown here is derived from an EMBL/GenBank/DDBJ whole genome shotgun (WGS) entry which is preliminary data.</text>
</comment>
<feature type="transmembrane region" description="Helical" evidence="7">
    <location>
        <begin position="130"/>
        <end position="149"/>
    </location>
</feature>
<feature type="domain" description="ABC transmembrane type-1" evidence="9">
    <location>
        <begin position="92"/>
        <end position="303"/>
    </location>
</feature>
<proteinExistence type="inferred from homology"/>
<evidence type="ECO:0000256" key="7">
    <source>
        <dbReference type="RuleBase" id="RU363032"/>
    </source>
</evidence>
<evidence type="ECO:0000256" key="4">
    <source>
        <dbReference type="ARBA" id="ARBA00022692"/>
    </source>
</evidence>
<keyword evidence="4 7" id="KW-0812">Transmembrane</keyword>
<evidence type="ECO:0000259" key="9">
    <source>
        <dbReference type="PROSITE" id="PS50928"/>
    </source>
</evidence>
<dbReference type="EMBL" id="BAABGN010000013">
    <property type="protein sequence ID" value="GAA4431658.1"/>
    <property type="molecule type" value="Genomic_DNA"/>
</dbReference>
<evidence type="ECO:0000256" key="5">
    <source>
        <dbReference type="ARBA" id="ARBA00022989"/>
    </source>
</evidence>
<comment type="subcellular location">
    <subcellularLocation>
        <location evidence="1 7">Cell membrane</location>
        <topology evidence="1 7">Multi-pass membrane protein</topology>
    </subcellularLocation>
</comment>
<dbReference type="InterPro" id="IPR035906">
    <property type="entry name" value="MetI-like_sf"/>
</dbReference>
<dbReference type="InterPro" id="IPR051393">
    <property type="entry name" value="ABC_transporter_permease"/>
</dbReference>
<sequence length="311" mass="33503">MSAPAPGTVQTGDPATRKSRAATPPDRSRPRSRTGGWRVAIPFLLPAIVLLLLLRLVPTVAAISEAVPVGGERSPWSNFAYIFSDPSFWNAVRVTLLFAVIINPIQIALALALAVLLTKRLPFVGLWRTLILLPIAVPQVVSAIVWLVLLRPDGPLNGVATALGLPPVPWLTEPAWALTSIMIVCSWVGVGYWMTFLVTGIREIPDSLYEASSLDGAGGWRQFWSITLPSLRRPLLFVLVADTVSNFLVFAPVRVLTQGGPQGSTDLIMYNISDRAYTLGDTQAASAATLVLIVIVVAVVAVQFRLLPGKD</sequence>
<dbReference type="Proteomes" id="UP001500622">
    <property type="component" value="Unassembled WGS sequence"/>
</dbReference>
<evidence type="ECO:0000313" key="11">
    <source>
        <dbReference type="Proteomes" id="UP001500622"/>
    </source>
</evidence>
<keyword evidence="3" id="KW-1003">Cell membrane</keyword>
<evidence type="ECO:0000256" key="3">
    <source>
        <dbReference type="ARBA" id="ARBA00022475"/>
    </source>
</evidence>
<evidence type="ECO:0000313" key="10">
    <source>
        <dbReference type="EMBL" id="GAA4431658.1"/>
    </source>
</evidence>